<sequence length="80" mass="8817">MKMEAGQKLTFSMEDGVQKVGLYEGPAFGNHIGDLENVPQGLMGADGSMQRFANEQAAKHGLVAHPRAYLPWVFDLVRTR</sequence>
<organism evidence="1 2">
    <name type="scientific">Candidatus Nomurabacteria bacterium RIFCSPHIGHO2_01_FULL_40_24b</name>
    <dbReference type="NCBI Taxonomy" id="1801739"/>
    <lineage>
        <taxon>Bacteria</taxon>
        <taxon>Candidatus Nomuraibacteriota</taxon>
    </lineage>
</organism>
<comment type="caution">
    <text evidence="1">The sequence shown here is derived from an EMBL/GenBank/DDBJ whole genome shotgun (WGS) entry which is preliminary data.</text>
</comment>
<evidence type="ECO:0000313" key="1">
    <source>
        <dbReference type="EMBL" id="OGI65614.1"/>
    </source>
</evidence>
<gene>
    <name evidence="1" type="ORF">A2647_01800</name>
</gene>
<evidence type="ECO:0000313" key="2">
    <source>
        <dbReference type="Proteomes" id="UP000177370"/>
    </source>
</evidence>
<proteinExistence type="predicted"/>
<dbReference type="Proteomes" id="UP000177370">
    <property type="component" value="Unassembled WGS sequence"/>
</dbReference>
<accession>A0A1F6V803</accession>
<reference evidence="1 2" key="1">
    <citation type="journal article" date="2016" name="Nat. Commun.">
        <title>Thousands of microbial genomes shed light on interconnected biogeochemical processes in an aquifer system.</title>
        <authorList>
            <person name="Anantharaman K."/>
            <person name="Brown C.T."/>
            <person name="Hug L.A."/>
            <person name="Sharon I."/>
            <person name="Castelle C.J."/>
            <person name="Probst A.J."/>
            <person name="Thomas B.C."/>
            <person name="Singh A."/>
            <person name="Wilkins M.J."/>
            <person name="Karaoz U."/>
            <person name="Brodie E.L."/>
            <person name="Williams K.H."/>
            <person name="Hubbard S.S."/>
            <person name="Banfield J.F."/>
        </authorList>
    </citation>
    <scope>NUCLEOTIDE SEQUENCE [LARGE SCALE GENOMIC DNA]</scope>
</reference>
<protein>
    <submittedName>
        <fullName evidence="1">Uncharacterized protein</fullName>
    </submittedName>
</protein>
<dbReference type="AlphaFoldDB" id="A0A1F6V803"/>
<dbReference type="EMBL" id="MFTP01000016">
    <property type="protein sequence ID" value="OGI65614.1"/>
    <property type="molecule type" value="Genomic_DNA"/>
</dbReference>
<name>A0A1F6V803_9BACT</name>